<name>A0A4Y2GTY4_ARAVE</name>
<feature type="signal peptide" evidence="2">
    <location>
        <begin position="1"/>
        <end position="18"/>
    </location>
</feature>
<organism evidence="3 4">
    <name type="scientific">Araneus ventricosus</name>
    <name type="common">Orbweaver spider</name>
    <name type="synonym">Epeira ventricosa</name>
    <dbReference type="NCBI Taxonomy" id="182803"/>
    <lineage>
        <taxon>Eukaryota</taxon>
        <taxon>Metazoa</taxon>
        <taxon>Ecdysozoa</taxon>
        <taxon>Arthropoda</taxon>
        <taxon>Chelicerata</taxon>
        <taxon>Arachnida</taxon>
        <taxon>Araneae</taxon>
        <taxon>Araneomorphae</taxon>
        <taxon>Entelegynae</taxon>
        <taxon>Araneoidea</taxon>
        <taxon>Araneidae</taxon>
        <taxon>Araneus</taxon>
    </lineage>
</organism>
<proteinExistence type="predicted"/>
<sequence length="101" mass="11321">MRTIAMNCSLLSVWLSEAFLQAKHKCVPFSSESSPERQPTPMYWNQGKLLPQRPPKQWPGGTISASGAQGSQFETRFHQISATYVGLVYIKSDVDCQKSSR</sequence>
<reference evidence="3 4" key="1">
    <citation type="journal article" date="2019" name="Sci. Rep.">
        <title>Orb-weaving spider Araneus ventricosus genome elucidates the spidroin gene catalogue.</title>
        <authorList>
            <person name="Kono N."/>
            <person name="Nakamura H."/>
            <person name="Ohtoshi R."/>
            <person name="Moran D.A.P."/>
            <person name="Shinohara A."/>
            <person name="Yoshida Y."/>
            <person name="Fujiwara M."/>
            <person name="Mori M."/>
            <person name="Tomita M."/>
            <person name="Arakawa K."/>
        </authorList>
    </citation>
    <scope>NUCLEOTIDE SEQUENCE [LARGE SCALE GENOMIC DNA]</scope>
</reference>
<dbReference type="EMBL" id="BGPR01001542">
    <property type="protein sequence ID" value="GBM56371.1"/>
    <property type="molecule type" value="Genomic_DNA"/>
</dbReference>
<evidence type="ECO:0000313" key="4">
    <source>
        <dbReference type="Proteomes" id="UP000499080"/>
    </source>
</evidence>
<feature type="region of interest" description="Disordered" evidence="1">
    <location>
        <begin position="29"/>
        <end position="67"/>
    </location>
</feature>
<feature type="chain" id="PRO_5021436313" description="Secreted protein" evidence="2">
    <location>
        <begin position="19"/>
        <end position="101"/>
    </location>
</feature>
<evidence type="ECO:0000256" key="2">
    <source>
        <dbReference type="SAM" id="SignalP"/>
    </source>
</evidence>
<protein>
    <recommendedName>
        <fullName evidence="5">Secreted protein</fullName>
    </recommendedName>
</protein>
<evidence type="ECO:0000256" key="1">
    <source>
        <dbReference type="SAM" id="MobiDB-lite"/>
    </source>
</evidence>
<evidence type="ECO:0000313" key="3">
    <source>
        <dbReference type="EMBL" id="GBM56371.1"/>
    </source>
</evidence>
<keyword evidence="4" id="KW-1185">Reference proteome</keyword>
<comment type="caution">
    <text evidence="3">The sequence shown here is derived from an EMBL/GenBank/DDBJ whole genome shotgun (WGS) entry which is preliminary data.</text>
</comment>
<dbReference type="AlphaFoldDB" id="A0A4Y2GTY4"/>
<dbReference type="Proteomes" id="UP000499080">
    <property type="component" value="Unassembled WGS sequence"/>
</dbReference>
<gene>
    <name evidence="3" type="ORF">AVEN_7177_1</name>
</gene>
<evidence type="ECO:0008006" key="5">
    <source>
        <dbReference type="Google" id="ProtNLM"/>
    </source>
</evidence>
<keyword evidence="2" id="KW-0732">Signal</keyword>
<accession>A0A4Y2GTY4</accession>